<evidence type="ECO:0000259" key="6">
    <source>
        <dbReference type="Pfam" id="PF10277"/>
    </source>
</evidence>
<feature type="transmembrane region" description="Helical" evidence="5">
    <location>
        <begin position="120"/>
        <end position="142"/>
    </location>
</feature>
<feature type="domain" description="CWH43-like N-terminal" evidence="6">
    <location>
        <begin position="5"/>
        <end position="246"/>
    </location>
</feature>
<dbReference type="InterPro" id="IPR019402">
    <property type="entry name" value="CWH43_N"/>
</dbReference>
<evidence type="ECO:0000256" key="3">
    <source>
        <dbReference type="ARBA" id="ARBA00022989"/>
    </source>
</evidence>
<keyword evidence="4 5" id="KW-0472">Membrane</keyword>
<organism evidence="7 8">
    <name type="scientific">Penicillium angulare</name>
    <dbReference type="NCBI Taxonomy" id="116970"/>
    <lineage>
        <taxon>Eukaryota</taxon>
        <taxon>Fungi</taxon>
        <taxon>Dikarya</taxon>
        <taxon>Ascomycota</taxon>
        <taxon>Pezizomycotina</taxon>
        <taxon>Eurotiomycetes</taxon>
        <taxon>Eurotiomycetidae</taxon>
        <taxon>Eurotiales</taxon>
        <taxon>Aspergillaceae</taxon>
        <taxon>Penicillium</taxon>
    </lineage>
</organism>
<keyword evidence="2 5" id="KW-0812">Transmembrane</keyword>
<reference evidence="7" key="1">
    <citation type="submission" date="2022-11" db="EMBL/GenBank/DDBJ databases">
        <authorList>
            <person name="Petersen C."/>
        </authorList>
    </citation>
    <scope>NUCLEOTIDE SEQUENCE</scope>
    <source>
        <strain evidence="7">IBT 30069</strain>
    </source>
</reference>
<reference evidence="7" key="2">
    <citation type="journal article" date="2023" name="IMA Fungus">
        <title>Comparative genomic study of the Penicillium genus elucidates a diverse pangenome and 15 lateral gene transfer events.</title>
        <authorList>
            <person name="Petersen C."/>
            <person name="Sorensen T."/>
            <person name="Nielsen M.R."/>
            <person name="Sondergaard T.E."/>
            <person name="Sorensen J.L."/>
            <person name="Fitzpatrick D.A."/>
            <person name="Frisvad J.C."/>
            <person name="Nielsen K.L."/>
        </authorList>
    </citation>
    <scope>NUCLEOTIDE SEQUENCE</scope>
    <source>
        <strain evidence="7">IBT 30069</strain>
    </source>
</reference>
<evidence type="ECO:0000313" key="7">
    <source>
        <dbReference type="EMBL" id="KAJ5083808.1"/>
    </source>
</evidence>
<sequence>MWIISFWVFPIISACMWVAMLIAMLVTWVRDGEPIYPAMRNADGSTDGQTIAYDTTFLAPFCPLQTIVAYISDVGAYGAQPLFITGSVITVVFLDLAILSERWLRHAGQLVPNKGWIDKTCAILSIFFAIAGAAGLILLSIFNTAEHPNLHDGFLALFIAGYLISAILICVEYLRMGLFYRSQHRVLMVSFCIKLAFVIIEIALAIAFGVLHQSSNGKNKNPAAVIEWVISFVFTGWVLSFAVDLLPAVRTRKHVPQGEKRQTMSMAEAHGEVPAASLEEPLTTDSANYYRGQRV</sequence>
<evidence type="ECO:0000313" key="8">
    <source>
        <dbReference type="Proteomes" id="UP001149165"/>
    </source>
</evidence>
<accession>A0A9W9EL12</accession>
<comment type="subcellular location">
    <subcellularLocation>
        <location evidence="1">Endomembrane system</location>
        <topology evidence="1">Multi-pass membrane protein</topology>
    </subcellularLocation>
</comment>
<dbReference type="Proteomes" id="UP001149165">
    <property type="component" value="Unassembled WGS sequence"/>
</dbReference>
<dbReference type="OrthoDB" id="10032492at2759"/>
<dbReference type="Pfam" id="PF10277">
    <property type="entry name" value="Frag1"/>
    <property type="match status" value="1"/>
</dbReference>
<feature type="transmembrane region" description="Helical" evidence="5">
    <location>
        <begin position="77"/>
        <end position="99"/>
    </location>
</feature>
<keyword evidence="8" id="KW-1185">Reference proteome</keyword>
<dbReference type="EMBL" id="JAPQKH010000008">
    <property type="protein sequence ID" value="KAJ5083808.1"/>
    <property type="molecule type" value="Genomic_DNA"/>
</dbReference>
<gene>
    <name evidence="7" type="ORF">N7456_013235</name>
</gene>
<name>A0A9W9EL12_9EURO</name>
<feature type="transmembrane region" description="Helical" evidence="5">
    <location>
        <begin position="6"/>
        <end position="29"/>
    </location>
</feature>
<evidence type="ECO:0000256" key="2">
    <source>
        <dbReference type="ARBA" id="ARBA00022692"/>
    </source>
</evidence>
<dbReference type="GO" id="GO:0005886">
    <property type="term" value="C:plasma membrane"/>
    <property type="evidence" value="ECO:0007669"/>
    <property type="project" value="TreeGrafter"/>
</dbReference>
<proteinExistence type="predicted"/>
<dbReference type="GO" id="GO:0012505">
    <property type="term" value="C:endomembrane system"/>
    <property type="evidence" value="ECO:0007669"/>
    <property type="project" value="UniProtKB-SubCell"/>
</dbReference>
<evidence type="ECO:0000256" key="4">
    <source>
        <dbReference type="ARBA" id="ARBA00023136"/>
    </source>
</evidence>
<feature type="transmembrane region" description="Helical" evidence="5">
    <location>
        <begin position="186"/>
        <end position="211"/>
    </location>
</feature>
<protein>
    <submittedName>
        <fullName evidence="7">FK506 suppressor Sfk1</fullName>
    </submittedName>
</protein>
<feature type="transmembrane region" description="Helical" evidence="5">
    <location>
        <begin position="154"/>
        <end position="174"/>
    </location>
</feature>
<dbReference type="AlphaFoldDB" id="A0A9W9EL12"/>
<comment type="caution">
    <text evidence="7">The sequence shown here is derived from an EMBL/GenBank/DDBJ whole genome shotgun (WGS) entry which is preliminary data.</text>
</comment>
<dbReference type="InterPro" id="IPR050911">
    <property type="entry name" value="DRAM/TMEM150_Autophagy_Mod"/>
</dbReference>
<keyword evidence="3 5" id="KW-1133">Transmembrane helix</keyword>
<evidence type="ECO:0000256" key="5">
    <source>
        <dbReference type="SAM" id="Phobius"/>
    </source>
</evidence>
<dbReference type="PANTHER" id="PTHR21324:SF2">
    <property type="entry name" value="EG:22E5.9 PROTEIN"/>
    <property type="match status" value="1"/>
</dbReference>
<feature type="transmembrane region" description="Helical" evidence="5">
    <location>
        <begin position="223"/>
        <end position="243"/>
    </location>
</feature>
<evidence type="ECO:0000256" key="1">
    <source>
        <dbReference type="ARBA" id="ARBA00004127"/>
    </source>
</evidence>
<dbReference type="PANTHER" id="PTHR21324">
    <property type="entry name" value="FASTING-INDUCIBLE INTEGRAL MEMBRANE PROTEIN TM6P1-RELATED"/>
    <property type="match status" value="1"/>
</dbReference>